<dbReference type="Proteomes" id="UP001061302">
    <property type="component" value="Chromosome"/>
</dbReference>
<evidence type="ECO:0000313" key="5">
    <source>
        <dbReference type="Proteomes" id="UP001061302"/>
    </source>
</evidence>
<comment type="similarity">
    <text evidence="1">Belongs to the short-chain dehydrogenases/reductases (SDR) family.</text>
</comment>
<dbReference type="PANTHER" id="PTHR44196">
    <property type="entry name" value="DEHYDROGENASE/REDUCTASE SDR FAMILY MEMBER 7B"/>
    <property type="match status" value="1"/>
</dbReference>
<dbReference type="NCBIfam" id="NF005495">
    <property type="entry name" value="PRK07109.1"/>
    <property type="match status" value="1"/>
</dbReference>
<sequence>MRRKALAQQVVVVFGASSGIGRATALRFAQAGARVVVAARGKPGLDSLVEQITAQGGQAAAMVADAADFAQVTAVADFAVRTFGTLDTWVQVAAVYVVGRFQDLTPAEFQHSLNVNTMGQVHGAMAALPHLRGNPAGGTLIHVSSIEAIRAFPYKSAYACSKHAIPGFLDALRVELKHDGVPVDVVNVMPAAINTPLFRKGLSKIGVKPAAPPPIYQPELVADAIVRAATHPQRDIIVGGAGQMFISLHKLCPTLMDVLVGLFGFRGQRSDEAKLPQDRNAFWQPLTDDNAVHGEFNDVAVRHSPYTWLATHRPARYLLLAGAAALLAAALSKGMHSQPARRSGRLQR</sequence>
<dbReference type="InterPro" id="IPR057326">
    <property type="entry name" value="KR_dom"/>
</dbReference>
<evidence type="ECO:0000313" key="4">
    <source>
        <dbReference type="EMBL" id="UXY14154.1"/>
    </source>
</evidence>
<dbReference type="PRINTS" id="PR00081">
    <property type="entry name" value="GDHRDH"/>
</dbReference>
<proteinExistence type="inferred from homology"/>
<dbReference type="EMBL" id="CP106753">
    <property type="protein sequence ID" value="UXY14154.1"/>
    <property type="molecule type" value="Genomic_DNA"/>
</dbReference>
<accession>A0ABY6DII8</accession>
<dbReference type="SUPFAM" id="SSF51735">
    <property type="entry name" value="NAD(P)-binding Rossmann-fold domains"/>
    <property type="match status" value="1"/>
</dbReference>
<reference evidence="4" key="1">
    <citation type="submission" date="2022-10" db="EMBL/GenBank/DDBJ databases">
        <title>Chitiniphilus purpureus sp. nov., a novel chitin-degrading bacterium isolated from crawfish pond sediment.</title>
        <authorList>
            <person name="Li K."/>
        </authorList>
    </citation>
    <scope>NUCLEOTIDE SEQUENCE</scope>
    <source>
        <strain evidence="4">CD1</strain>
    </source>
</reference>
<evidence type="ECO:0000256" key="1">
    <source>
        <dbReference type="ARBA" id="ARBA00006484"/>
    </source>
</evidence>
<feature type="domain" description="Ketoreductase" evidence="3">
    <location>
        <begin position="9"/>
        <end position="196"/>
    </location>
</feature>
<keyword evidence="5" id="KW-1185">Reference proteome</keyword>
<dbReference type="Pfam" id="PF00106">
    <property type="entry name" value="adh_short"/>
    <property type="match status" value="1"/>
</dbReference>
<protein>
    <submittedName>
        <fullName evidence="4">SDR family oxidoreductase</fullName>
    </submittedName>
</protein>
<organism evidence="4 5">
    <name type="scientific">Chitiniphilus purpureus</name>
    <dbReference type="NCBI Taxonomy" id="2981137"/>
    <lineage>
        <taxon>Bacteria</taxon>
        <taxon>Pseudomonadati</taxon>
        <taxon>Pseudomonadota</taxon>
        <taxon>Betaproteobacteria</taxon>
        <taxon>Neisseriales</taxon>
        <taxon>Chitinibacteraceae</taxon>
        <taxon>Chitiniphilus</taxon>
    </lineage>
</organism>
<evidence type="ECO:0000259" key="3">
    <source>
        <dbReference type="SMART" id="SM00822"/>
    </source>
</evidence>
<gene>
    <name evidence="4" type="ORF">N8I74_12580</name>
</gene>
<dbReference type="InterPro" id="IPR036291">
    <property type="entry name" value="NAD(P)-bd_dom_sf"/>
</dbReference>
<dbReference type="SMART" id="SM00822">
    <property type="entry name" value="PKS_KR"/>
    <property type="match status" value="1"/>
</dbReference>
<dbReference type="Gene3D" id="3.40.50.720">
    <property type="entry name" value="NAD(P)-binding Rossmann-like Domain"/>
    <property type="match status" value="1"/>
</dbReference>
<evidence type="ECO:0000256" key="2">
    <source>
        <dbReference type="ARBA" id="ARBA00023002"/>
    </source>
</evidence>
<dbReference type="InterPro" id="IPR020904">
    <property type="entry name" value="Sc_DH/Rdtase_CS"/>
</dbReference>
<dbReference type="InterPro" id="IPR002347">
    <property type="entry name" value="SDR_fam"/>
</dbReference>
<name>A0ABY6DII8_9NEIS</name>
<dbReference type="PROSITE" id="PS00061">
    <property type="entry name" value="ADH_SHORT"/>
    <property type="match status" value="1"/>
</dbReference>
<dbReference type="RefSeq" id="WP_263123454.1">
    <property type="nucleotide sequence ID" value="NZ_CP106753.1"/>
</dbReference>
<keyword evidence="2" id="KW-0560">Oxidoreductase</keyword>
<dbReference type="PANTHER" id="PTHR44196:SF1">
    <property type="entry name" value="DEHYDROGENASE_REDUCTASE SDR FAMILY MEMBER 7B"/>
    <property type="match status" value="1"/>
</dbReference>